<dbReference type="Pfam" id="PF13602">
    <property type="entry name" value="ADH_zinc_N_2"/>
    <property type="match status" value="1"/>
</dbReference>
<gene>
    <name evidence="3" type="ORF">NCTC13379_00496</name>
    <name evidence="5" type="ORF">P0083_01045</name>
    <name evidence="4" type="ORF">P0D81_00785</name>
</gene>
<dbReference type="Proteomes" id="UP001222182">
    <property type="component" value="Chromosome"/>
</dbReference>
<protein>
    <submittedName>
        <fullName evidence="4">NADP-dependent oxidoreductase</fullName>
    </submittedName>
    <submittedName>
        <fullName evidence="3">Zinc-type alcohol dehydrogenase-like protein SA1988</fullName>
    </submittedName>
</protein>
<name>A0AAX2KND2_ENTFL</name>
<dbReference type="PANTHER" id="PTHR11695">
    <property type="entry name" value="ALCOHOL DEHYDROGENASE RELATED"/>
    <property type="match status" value="1"/>
</dbReference>
<proteinExistence type="predicted"/>
<evidence type="ECO:0000313" key="6">
    <source>
        <dbReference type="Proteomes" id="UP000254396"/>
    </source>
</evidence>
<dbReference type="Pfam" id="PF08240">
    <property type="entry name" value="ADH_N"/>
    <property type="match status" value="1"/>
</dbReference>
<dbReference type="AlphaFoldDB" id="A0AAX2KND2"/>
<dbReference type="InterPro" id="IPR050700">
    <property type="entry name" value="YIM1/Zinc_Alcohol_DH_Fams"/>
</dbReference>
<evidence type="ECO:0000313" key="7">
    <source>
        <dbReference type="Proteomes" id="UP001221642"/>
    </source>
</evidence>
<dbReference type="SUPFAM" id="SSF50129">
    <property type="entry name" value="GroES-like"/>
    <property type="match status" value="1"/>
</dbReference>
<dbReference type="InterPro" id="IPR002364">
    <property type="entry name" value="Quin_OxRdtase/zeta-crystal_CS"/>
</dbReference>
<reference evidence="4 7" key="2">
    <citation type="submission" date="2023-02" db="EMBL/GenBank/DDBJ databases">
        <title>Results of the 2020 Genomic Proficiency Test for the network of European Union Reference Laboratory for Antimicrobial Resistance assessing whole genome sequencing capacities.</title>
        <authorList>
            <person name="Hoffmann M."/>
            <person name="Luo Y."/>
            <person name="Sorensen L.H."/>
            <person name="Pedersen S.K."/>
            <person name="Hendriksen R.S."/>
        </authorList>
    </citation>
    <scope>NUCLEOTIDE SEQUENCE [LARGE SCALE GENOMIC DNA]</scope>
    <source>
        <strain evidence="4 7">GENOMIC22-006</strain>
    </source>
</reference>
<dbReference type="Proteomes" id="UP000254396">
    <property type="component" value="Unassembled WGS sequence"/>
</dbReference>
<dbReference type="EMBL" id="CP119159">
    <property type="protein sequence ID" value="WEH22599.1"/>
    <property type="molecule type" value="Genomic_DNA"/>
</dbReference>
<accession>A0AAX2KND2</accession>
<organism evidence="3 6">
    <name type="scientific">Enterococcus faecalis</name>
    <name type="common">Streptococcus faecalis</name>
    <dbReference type="NCBI Taxonomy" id="1351"/>
    <lineage>
        <taxon>Bacteria</taxon>
        <taxon>Bacillati</taxon>
        <taxon>Bacillota</taxon>
        <taxon>Bacilli</taxon>
        <taxon>Lactobacillales</taxon>
        <taxon>Enterococcaceae</taxon>
        <taxon>Enterococcus</taxon>
    </lineage>
</organism>
<dbReference type="EMBL" id="CP119528">
    <property type="protein sequence ID" value="WER42939.1"/>
    <property type="molecule type" value="Genomic_DNA"/>
</dbReference>
<dbReference type="SMART" id="SM00829">
    <property type="entry name" value="PKS_ER"/>
    <property type="match status" value="1"/>
</dbReference>
<reference evidence="5 8" key="3">
    <citation type="submission" date="2023-03" db="EMBL/GenBank/DDBJ databases">
        <title>Complete genome sequence of an Enterococcus faecalis urinary isolate.</title>
        <authorList>
            <person name="Brauer A.L."/>
            <person name="Armbruster C.E."/>
        </authorList>
    </citation>
    <scope>NUCLEOTIDE SEQUENCE [LARGE SCALE GENOMIC DNA]</scope>
    <source>
        <strain evidence="5 8">3143</strain>
    </source>
</reference>
<dbReference type="InterPro" id="IPR020843">
    <property type="entry name" value="ER"/>
</dbReference>
<evidence type="ECO:0000313" key="8">
    <source>
        <dbReference type="Proteomes" id="UP001222182"/>
    </source>
</evidence>
<dbReference type="GO" id="GO:0008270">
    <property type="term" value="F:zinc ion binding"/>
    <property type="evidence" value="ECO:0007669"/>
    <property type="project" value="InterPro"/>
</dbReference>
<evidence type="ECO:0000313" key="5">
    <source>
        <dbReference type="EMBL" id="WER42939.1"/>
    </source>
</evidence>
<dbReference type="InterPro" id="IPR036291">
    <property type="entry name" value="NAD(P)-bd_dom_sf"/>
</dbReference>
<evidence type="ECO:0000256" key="1">
    <source>
        <dbReference type="ARBA" id="ARBA00023002"/>
    </source>
</evidence>
<dbReference type="CDD" id="cd05289">
    <property type="entry name" value="MDR_like_2"/>
    <property type="match status" value="1"/>
</dbReference>
<dbReference type="Proteomes" id="UP001221642">
    <property type="component" value="Chromosome"/>
</dbReference>
<dbReference type="Gene3D" id="3.90.180.10">
    <property type="entry name" value="Medium-chain alcohol dehydrogenases, catalytic domain"/>
    <property type="match status" value="1"/>
</dbReference>
<dbReference type="InterPro" id="IPR013154">
    <property type="entry name" value="ADH-like_N"/>
</dbReference>
<reference evidence="3 6" key="1">
    <citation type="submission" date="2018-06" db="EMBL/GenBank/DDBJ databases">
        <authorList>
            <consortium name="Pathogen Informatics"/>
            <person name="Doyle S."/>
        </authorList>
    </citation>
    <scope>NUCLEOTIDE SEQUENCE [LARGE SCALE GENOMIC DNA]</scope>
    <source>
        <strain evidence="3 6">NCTC13379</strain>
    </source>
</reference>
<keyword evidence="1" id="KW-0560">Oxidoreductase</keyword>
<dbReference type="GO" id="GO:0016491">
    <property type="term" value="F:oxidoreductase activity"/>
    <property type="evidence" value="ECO:0007669"/>
    <property type="project" value="UniProtKB-KW"/>
</dbReference>
<evidence type="ECO:0000259" key="2">
    <source>
        <dbReference type="SMART" id="SM00829"/>
    </source>
</evidence>
<dbReference type="PROSITE" id="PS01162">
    <property type="entry name" value="QOR_ZETA_CRYSTAL"/>
    <property type="match status" value="1"/>
</dbReference>
<dbReference type="InterPro" id="IPR011032">
    <property type="entry name" value="GroES-like_sf"/>
</dbReference>
<dbReference type="EMBL" id="UGIX01000001">
    <property type="protein sequence ID" value="STP63652.1"/>
    <property type="molecule type" value="Genomic_DNA"/>
</dbReference>
<evidence type="ECO:0000313" key="4">
    <source>
        <dbReference type="EMBL" id="WEH22599.1"/>
    </source>
</evidence>
<dbReference type="PANTHER" id="PTHR11695:SF294">
    <property type="entry name" value="RETICULON-4-INTERACTING PROTEIN 1, MITOCHONDRIAL"/>
    <property type="match status" value="1"/>
</dbReference>
<feature type="domain" description="Enoyl reductase (ER)" evidence="2">
    <location>
        <begin position="11"/>
        <end position="330"/>
    </location>
</feature>
<dbReference type="RefSeq" id="WP_002387474.1">
    <property type="nucleotide sequence ID" value="NZ_AP031218.1"/>
</dbReference>
<evidence type="ECO:0000313" key="3">
    <source>
        <dbReference type="EMBL" id="STP63652.1"/>
    </source>
</evidence>
<dbReference type="SUPFAM" id="SSF51735">
    <property type="entry name" value="NAD(P)-binding Rossmann-fold domains"/>
    <property type="match status" value="1"/>
</dbReference>
<dbReference type="Gene3D" id="3.40.50.720">
    <property type="entry name" value="NAD(P)-binding Rossmann-like Domain"/>
    <property type="match status" value="1"/>
</dbReference>
<sequence>MMKAALIHKYGQKELAIEEVPLPTIHDNDVLVKIIAASINPIDLKTKDGKVKMLLDYQMPLILGSDFAGIVVSVGKNVQNFRLGDAVYGRVPKNRVGTFAEYIAVDQAAVAMKPKNLTFEEAAAIPLVGLTSYQALHDIMNVQPGQKVLIQAGSGGIGTIAIQLAKLAGAYVATTTSSKNKEWVQALGADEVIDYRTQNFEEVLSDYDYVFDTMGGTILEKAFSVVKPQGKVVTLSGIPNERFAKEYGLPLWKQWAFKIATRKIHRLEQATDVSYHFLFMRPDGEQLALLTEFIEQGKLQPIIDRVVPFSQIQEAVDYSLTGRAQGKIVVKIAELINMDG</sequence>